<keyword evidence="2" id="KW-1185">Reference proteome</keyword>
<name>A0AAD8PGX1_BABGI</name>
<dbReference type="EMBL" id="JAVEPI010000001">
    <property type="protein sequence ID" value="KAK1445025.1"/>
    <property type="molecule type" value="Genomic_DNA"/>
</dbReference>
<dbReference type="AlphaFoldDB" id="A0AAD8PGX1"/>
<evidence type="ECO:0000313" key="2">
    <source>
        <dbReference type="Proteomes" id="UP001230268"/>
    </source>
</evidence>
<evidence type="ECO:0000313" key="1">
    <source>
        <dbReference type="EMBL" id="KAK1445025.1"/>
    </source>
</evidence>
<reference evidence="1" key="1">
    <citation type="submission" date="2023-08" db="EMBL/GenBank/DDBJ databases">
        <title>Draft sequence of the Babesia gibsoni genome.</title>
        <authorList>
            <person name="Yamagishi J.Y."/>
            <person name="Xuan X.X."/>
        </authorList>
    </citation>
    <scope>NUCLEOTIDE SEQUENCE</scope>
    <source>
        <strain evidence="1">Azabu</strain>
    </source>
</reference>
<protein>
    <submittedName>
        <fullName evidence="1">Uncharacterized protein</fullName>
    </submittedName>
</protein>
<organism evidence="1 2">
    <name type="scientific">Babesia gibsoni</name>
    <dbReference type="NCBI Taxonomy" id="33632"/>
    <lineage>
        <taxon>Eukaryota</taxon>
        <taxon>Sar</taxon>
        <taxon>Alveolata</taxon>
        <taxon>Apicomplexa</taxon>
        <taxon>Aconoidasida</taxon>
        <taxon>Piroplasmida</taxon>
        <taxon>Babesiidae</taxon>
        <taxon>Babesia</taxon>
    </lineage>
</organism>
<gene>
    <name evidence="1" type="ORF">BgAZ_109310</name>
</gene>
<sequence length="118" mass="13561">MAYSHFGRITKQWWGVTHFRIGSRNQPRPNKGFRASQLQTIGSALEYCRWWKRLRRGNLASILNKQAPNDGASNIVTSTYLSEVEKGNASLNNEQLNVLGTYLGVSFVKNKRRCFKRI</sequence>
<comment type="caution">
    <text evidence="1">The sequence shown here is derived from an EMBL/GenBank/DDBJ whole genome shotgun (WGS) entry which is preliminary data.</text>
</comment>
<accession>A0AAD8PGX1</accession>
<proteinExistence type="predicted"/>
<dbReference type="Proteomes" id="UP001230268">
    <property type="component" value="Unassembled WGS sequence"/>
</dbReference>